<dbReference type="KEGG" id="cid:P73_2985"/>
<evidence type="ECO:0000256" key="3">
    <source>
        <dbReference type="ARBA" id="ARBA00023163"/>
    </source>
</evidence>
<proteinExistence type="predicted"/>
<evidence type="ECO:0000313" key="6">
    <source>
        <dbReference type="EMBL" id="AJE47700.1"/>
    </source>
</evidence>
<dbReference type="GO" id="GO:0003700">
    <property type="term" value="F:DNA-binding transcription factor activity"/>
    <property type="evidence" value="ECO:0007669"/>
    <property type="project" value="InterPro"/>
</dbReference>
<keyword evidence="3" id="KW-0804">Transcription</keyword>
<evidence type="ECO:0000256" key="1">
    <source>
        <dbReference type="ARBA" id="ARBA00023015"/>
    </source>
</evidence>
<dbReference type="GO" id="GO:0003677">
    <property type="term" value="F:DNA binding"/>
    <property type="evidence" value="ECO:0007669"/>
    <property type="project" value="UniProtKB-KW"/>
</dbReference>
<dbReference type="HOGENOM" id="CLU_083287_18_1_5"/>
<evidence type="ECO:0000259" key="5">
    <source>
        <dbReference type="PROSITE" id="PS50995"/>
    </source>
</evidence>
<evidence type="ECO:0000256" key="2">
    <source>
        <dbReference type="ARBA" id="ARBA00023125"/>
    </source>
</evidence>
<protein>
    <submittedName>
        <fullName evidence="6">MarR family transcriptional regulator</fullName>
    </submittedName>
</protein>
<keyword evidence="1" id="KW-0805">Transcription regulation</keyword>
<dbReference type="InterPro" id="IPR000835">
    <property type="entry name" value="HTH_MarR-typ"/>
</dbReference>
<dbReference type="InterPro" id="IPR036388">
    <property type="entry name" value="WH-like_DNA-bd_sf"/>
</dbReference>
<dbReference type="PANTHER" id="PTHR42756:SF1">
    <property type="entry name" value="TRANSCRIPTIONAL REPRESSOR OF EMRAB OPERON"/>
    <property type="match status" value="1"/>
</dbReference>
<dbReference type="PROSITE" id="PS50995">
    <property type="entry name" value="HTH_MARR_2"/>
    <property type="match status" value="1"/>
</dbReference>
<organism evidence="6 7">
    <name type="scientific">Celeribacter indicus</name>
    <dbReference type="NCBI Taxonomy" id="1208324"/>
    <lineage>
        <taxon>Bacteria</taxon>
        <taxon>Pseudomonadati</taxon>
        <taxon>Pseudomonadota</taxon>
        <taxon>Alphaproteobacteria</taxon>
        <taxon>Rhodobacterales</taxon>
        <taxon>Roseobacteraceae</taxon>
        <taxon>Celeribacter</taxon>
    </lineage>
</organism>
<dbReference type="InterPro" id="IPR036390">
    <property type="entry name" value="WH_DNA-bd_sf"/>
</dbReference>
<dbReference type="PANTHER" id="PTHR42756">
    <property type="entry name" value="TRANSCRIPTIONAL REGULATOR, MARR"/>
    <property type="match status" value="1"/>
</dbReference>
<reference evidence="6 7" key="1">
    <citation type="journal article" date="2014" name="Int. J. Syst. Evol. Microbiol.">
        <title>Celeribacter indicus sp. nov., a polycyclic aromatic hydrocarbon-degrading bacterium from deep-sea sediment and reclassification of Huaishuia halophila as Celeribacter halophilus comb. nov.</title>
        <authorList>
            <person name="Lai Q."/>
            <person name="Cao J."/>
            <person name="Yuan J."/>
            <person name="Li F."/>
            <person name="Shao Z."/>
        </authorList>
    </citation>
    <scope>NUCLEOTIDE SEQUENCE [LARGE SCALE GENOMIC DNA]</scope>
    <source>
        <strain evidence="6">P73</strain>
    </source>
</reference>
<accession>A0A0B5E2X1</accession>
<dbReference type="SUPFAM" id="SSF46785">
    <property type="entry name" value="Winged helix' DNA-binding domain"/>
    <property type="match status" value="1"/>
</dbReference>
<dbReference type="Proteomes" id="UP000031521">
    <property type="component" value="Chromosome"/>
</dbReference>
<dbReference type="SMART" id="SM00347">
    <property type="entry name" value="HTH_MARR"/>
    <property type="match status" value="1"/>
</dbReference>
<name>A0A0B5E2X1_9RHOB</name>
<gene>
    <name evidence="6" type="ORF">P73_2985</name>
</gene>
<keyword evidence="2" id="KW-0238">DNA-binding</keyword>
<evidence type="ECO:0000313" key="7">
    <source>
        <dbReference type="Proteomes" id="UP000031521"/>
    </source>
</evidence>
<dbReference type="Gene3D" id="1.10.10.10">
    <property type="entry name" value="Winged helix-like DNA-binding domain superfamily/Winged helix DNA-binding domain"/>
    <property type="match status" value="1"/>
</dbReference>
<dbReference type="AlphaFoldDB" id="A0A0B5E2X1"/>
<feature type="domain" description="HTH marR-type" evidence="5">
    <location>
        <begin position="1"/>
        <end position="126"/>
    </location>
</feature>
<dbReference type="EMBL" id="CP004393">
    <property type="protein sequence ID" value="AJE47700.1"/>
    <property type="molecule type" value="Genomic_DNA"/>
</dbReference>
<evidence type="ECO:0000256" key="4">
    <source>
        <dbReference type="SAM" id="MobiDB-lite"/>
    </source>
</evidence>
<dbReference type="STRING" id="1208324.P73_2985"/>
<feature type="region of interest" description="Disordered" evidence="4">
    <location>
        <begin position="135"/>
        <end position="155"/>
    </location>
</feature>
<keyword evidence="7" id="KW-1185">Reference proteome</keyword>
<sequence>MRLAARGFNRSLQIRLNTQNVTFGQWIFLRILWKEDGLSQRELSERAHLTEPTAHTALLRMEELGYIVRRNVEGNKRRQHAFLTPRGWELRDLLEPLAIEANDLAVAGLSEEEQRTLRKALALIIRNLERDEAEAARRGIRVPPTKGKSTPDQIG</sequence>
<dbReference type="Pfam" id="PF12802">
    <property type="entry name" value="MarR_2"/>
    <property type="match status" value="1"/>
</dbReference>